<accession>A0A0E3JN38</accession>
<evidence type="ECO:0000256" key="8">
    <source>
        <dbReference type="SAM" id="Phobius"/>
    </source>
</evidence>
<evidence type="ECO:0000313" key="10">
    <source>
        <dbReference type="Proteomes" id="UP000033115"/>
    </source>
</evidence>
<feature type="transmembrane region" description="Helical" evidence="8">
    <location>
        <begin position="46"/>
        <end position="64"/>
    </location>
</feature>
<dbReference type="HOGENOM" id="CLU_051078_2_1_9"/>
<feature type="binding site" evidence="7">
    <location>
        <position position="198"/>
    </location>
    <ligand>
        <name>Zn(2+)</name>
        <dbReference type="ChEBI" id="CHEBI:29105"/>
    </ligand>
</feature>
<feature type="transmembrane region" description="Helical" evidence="8">
    <location>
        <begin position="84"/>
        <end position="101"/>
    </location>
</feature>
<feature type="transmembrane region" description="Helical" evidence="8">
    <location>
        <begin position="108"/>
        <end position="127"/>
    </location>
</feature>
<dbReference type="PANTHER" id="PTHR20855">
    <property type="entry name" value="ADIPOR/PROGESTIN RECEPTOR-RELATED"/>
    <property type="match status" value="1"/>
</dbReference>
<dbReference type="InterPro" id="IPR005744">
    <property type="entry name" value="Hy-lIII"/>
</dbReference>
<evidence type="ECO:0000256" key="4">
    <source>
        <dbReference type="ARBA" id="ARBA00022692"/>
    </source>
</evidence>
<dbReference type="GO" id="GO:0046872">
    <property type="term" value="F:metal ion binding"/>
    <property type="evidence" value="ECO:0007669"/>
    <property type="project" value="UniProtKB-KW"/>
</dbReference>
<dbReference type="AlphaFoldDB" id="A0A0E3JN38"/>
<reference evidence="9 10" key="1">
    <citation type="journal article" date="2015" name="J. Biotechnol.">
        <title>Complete genome sequence of a malodorant-producing acetogen, Clostridium scatologenes ATCC 25775(T).</title>
        <authorList>
            <person name="Zhu Z."/>
            <person name="Guo T."/>
            <person name="Zheng H."/>
            <person name="Song T."/>
            <person name="Ouyang P."/>
            <person name="Xie J."/>
        </authorList>
    </citation>
    <scope>NUCLEOTIDE SEQUENCE [LARGE SCALE GENOMIC DNA]</scope>
    <source>
        <strain evidence="9 10">ATCC 25775</strain>
    </source>
</reference>
<dbReference type="InterPro" id="IPR004254">
    <property type="entry name" value="AdipoR/HlyIII-related"/>
</dbReference>
<dbReference type="Proteomes" id="UP000033115">
    <property type="component" value="Chromosome"/>
</dbReference>
<dbReference type="EMBL" id="CP009933">
    <property type="protein sequence ID" value="AKA68817.1"/>
    <property type="molecule type" value="Genomic_DNA"/>
</dbReference>
<dbReference type="NCBIfam" id="TIGR01065">
    <property type="entry name" value="hlyIII"/>
    <property type="match status" value="1"/>
</dbReference>
<dbReference type="RefSeq" id="WP_029161988.1">
    <property type="nucleotide sequence ID" value="NZ_CP009933.1"/>
</dbReference>
<dbReference type="Pfam" id="PF03006">
    <property type="entry name" value="HlyIII"/>
    <property type="match status" value="1"/>
</dbReference>
<protein>
    <submittedName>
        <fullName evidence="9">Channel protein, hemolysin III family</fullName>
    </submittedName>
</protein>
<evidence type="ECO:0000256" key="7">
    <source>
        <dbReference type="PIRSR" id="PIRSR604254-1"/>
    </source>
</evidence>
<feature type="transmembrane region" description="Helical" evidence="8">
    <location>
        <begin position="162"/>
        <end position="181"/>
    </location>
</feature>
<keyword evidence="6 8" id="KW-0472">Membrane</keyword>
<dbReference type="STRING" id="1548.CSCA_1692"/>
<feature type="transmembrane region" description="Helical" evidence="8">
    <location>
        <begin position="133"/>
        <end position="150"/>
    </location>
</feature>
<feature type="binding site" evidence="7">
    <location>
        <position position="194"/>
    </location>
    <ligand>
        <name>Zn(2+)</name>
        <dbReference type="ChEBI" id="CHEBI:29105"/>
    </ligand>
</feature>
<organism evidence="9 10">
    <name type="scientific">Clostridium scatologenes</name>
    <dbReference type="NCBI Taxonomy" id="1548"/>
    <lineage>
        <taxon>Bacteria</taxon>
        <taxon>Bacillati</taxon>
        <taxon>Bacillota</taxon>
        <taxon>Clostridia</taxon>
        <taxon>Eubacteriales</taxon>
        <taxon>Clostridiaceae</taxon>
        <taxon>Clostridium</taxon>
    </lineage>
</organism>
<keyword evidence="3" id="KW-1003">Cell membrane</keyword>
<comment type="similarity">
    <text evidence="2">Belongs to the UPF0073 (Hly-III) family.</text>
</comment>
<evidence type="ECO:0000256" key="2">
    <source>
        <dbReference type="ARBA" id="ARBA00008488"/>
    </source>
</evidence>
<keyword evidence="7" id="KW-0862">Zinc</keyword>
<keyword evidence="7" id="KW-0479">Metal-binding</keyword>
<dbReference type="KEGG" id="csq:CSCA_1692"/>
<keyword evidence="5 8" id="KW-1133">Transmembrane helix</keyword>
<dbReference type="PANTHER" id="PTHR20855:SF3">
    <property type="entry name" value="LD03007P"/>
    <property type="match status" value="1"/>
</dbReference>
<keyword evidence="4 8" id="KW-0812">Transmembrane</keyword>
<comment type="subcellular location">
    <subcellularLocation>
        <location evidence="1">Cell membrane</location>
        <topology evidence="1">Multi-pass membrane protein</topology>
    </subcellularLocation>
</comment>
<evidence type="ECO:0000256" key="1">
    <source>
        <dbReference type="ARBA" id="ARBA00004651"/>
    </source>
</evidence>
<feature type="binding site" evidence="7">
    <location>
        <position position="65"/>
    </location>
    <ligand>
        <name>Zn(2+)</name>
        <dbReference type="ChEBI" id="CHEBI:29105"/>
    </ligand>
</feature>
<evidence type="ECO:0000256" key="6">
    <source>
        <dbReference type="ARBA" id="ARBA00023136"/>
    </source>
</evidence>
<name>A0A0E3JN38_CLOSL</name>
<dbReference type="GO" id="GO:0140911">
    <property type="term" value="F:pore-forming activity"/>
    <property type="evidence" value="ECO:0007669"/>
    <property type="project" value="InterPro"/>
</dbReference>
<proteinExistence type="inferred from homology"/>
<evidence type="ECO:0000256" key="3">
    <source>
        <dbReference type="ARBA" id="ARBA00022475"/>
    </source>
</evidence>
<evidence type="ECO:0000313" key="9">
    <source>
        <dbReference type="EMBL" id="AKA68817.1"/>
    </source>
</evidence>
<evidence type="ECO:0000256" key="5">
    <source>
        <dbReference type="ARBA" id="ARBA00022989"/>
    </source>
</evidence>
<gene>
    <name evidence="9" type="ORF">CSCA_1692</name>
</gene>
<keyword evidence="10" id="KW-1185">Reference proteome</keyword>
<sequence length="217" mass="24311">MKKIFREPVNGFTHVFGAVVSLVGLILLIVKVIFSSPSISGLKLTGVIIFGLSLIFLYTASSIYHLVNSSEKVIKFLRRLDHSMIFILIAGTYTPICLIALSGTLRWVLFITVWSMAIAGILFKMIWFNLPRWISTSFYIGMGWLAIFVISPISKVLSISGVAWLLLGGIFYTVGGIIYAAKWPKLNLKLLGFHEIFHIFVLLGSFSHYICVLKYVI</sequence>
<dbReference type="GO" id="GO:0005886">
    <property type="term" value="C:plasma membrane"/>
    <property type="evidence" value="ECO:0007669"/>
    <property type="project" value="UniProtKB-SubCell"/>
</dbReference>
<feature type="transmembrane region" description="Helical" evidence="8">
    <location>
        <begin position="12"/>
        <end position="34"/>
    </location>
</feature>
<feature type="transmembrane region" description="Helical" evidence="8">
    <location>
        <begin position="196"/>
        <end position="216"/>
    </location>
</feature>